<dbReference type="GeneID" id="84590139"/>
<reference evidence="2" key="1">
    <citation type="submission" date="2025-02" db="EMBL/GenBank/DDBJ databases">
        <authorList>
            <consortium name="NCBI Genome Project"/>
        </authorList>
    </citation>
    <scope>NUCLEOTIDE SEQUENCE</scope>
</reference>
<protein>
    <submittedName>
        <fullName evidence="2">Uncharacterized protein</fullName>
    </submittedName>
</protein>
<reference evidence="2" key="2">
    <citation type="submission" date="2025-08" db="UniProtKB">
        <authorList>
            <consortium name="RefSeq"/>
        </authorList>
    </citation>
    <scope>IDENTIFICATION</scope>
</reference>
<proteinExistence type="predicted"/>
<sequence>MARVVSCDVHIWIPAPYPELGLALDVRKAHKMPVTPLDIKTCPGRGRLSSRAFCGRKSYKNLIDLHTRLASHKIHHSHSHDFEDYSQVGVERGFDLLPRRHHSERMHLMTKLYRPLTQAITPNNVPHCRNPHARNSRTQQEYSGDPLLVSESSIPRMEIASSVERSKHDVHNRCCTRVAAKAATAGALLAGLRRNLNKNRHTGLCYRGRQISGTDGIIKMRSNPVISGPSTERRVKTVDIHLFVVAADDPRALRMPRLFALLLLTRGGDVVAHQARRSDRTNSRIPHPSTGTSQGAARLSEVSRFPLSVFRTPPSFLPLPRDPAMRVPLTLAVQHHRAFE</sequence>
<name>A0AAJ8BZ05_ASPNG</name>
<dbReference type="VEuPathDB" id="FungiDB:An01g13180"/>
<feature type="region of interest" description="Disordered" evidence="1">
    <location>
        <begin position="275"/>
        <end position="298"/>
    </location>
</feature>
<dbReference type="AlphaFoldDB" id="A0AAJ8BZ05"/>
<gene>
    <name evidence="2" type="ORF">An01g13180</name>
</gene>
<dbReference type="RefSeq" id="XP_059605909.1">
    <property type="nucleotide sequence ID" value="XM_059745108.1"/>
</dbReference>
<organism evidence="2">
    <name type="scientific">Aspergillus niger</name>
    <dbReference type="NCBI Taxonomy" id="5061"/>
    <lineage>
        <taxon>Eukaryota</taxon>
        <taxon>Fungi</taxon>
        <taxon>Dikarya</taxon>
        <taxon>Ascomycota</taxon>
        <taxon>Pezizomycotina</taxon>
        <taxon>Eurotiomycetes</taxon>
        <taxon>Eurotiomycetidae</taxon>
        <taxon>Eurotiales</taxon>
        <taxon>Aspergillaceae</taxon>
        <taxon>Aspergillus</taxon>
        <taxon>Aspergillus subgen. Circumdati</taxon>
    </lineage>
</organism>
<accession>A0AAJ8BZ05</accession>
<evidence type="ECO:0000313" key="2">
    <source>
        <dbReference type="RefSeq" id="XP_059605909.1"/>
    </source>
</evidence>
<evidence type="ECO:0000256" key="1">
    <source>
        <dbReference type="SAM" id="MobiDB-lite"/>
    </source>
</evidence>
<dbReference type="KEGG" id="ang:An01g13180"/>